<dbReference type="InterPro" id="IPR011009">
    <property type="entry name" value="Kinase-like_dom_sf"/>
</dbReference>
<keyword evidence="3" id="KW-1185">Reference proteome</keyword>
<dbReference type="GO" id="GO:0016740">
    <property type="term" value="F:transferase activity"/>
    <property type="evidence" value="ECO:0007669"/>
    <property type="project" value="UniProtKB-KW"/>
</dbReference>
<name>C5BZZ9_BEUC1</name>
<evidence type="ECO:0000313" key="3">
    <source>
        <dbReference type="Proteomes" id="UP000007962"/>
    </source>
</evidence>
<gene>
    <name evidence="2" type="ordered locus">Bcav_3085</name>
</gene>
<dbReference type="RefSeq" id="WP_015883569.1">
    <property type="nucleotide sequence ID" value="NC_012669.1"/>
</dbReference>
<dbReference type="eggNOG" id="COG3173">
    <property type="taxonomic scope" value="Bacteria"/>
</dbReference>
<dbReference type="EMBL" id="CP001618">
    <property type="protein sequence ID" value="ACQ81329.1"/>
    <property type="molecule type" value="Genomic_DNA"/>
</dbReference>
<dbReference type="STRING" id="471853.Bcav_3085"/>
<keyword evidence="2" id="KW-0808">Transferase</keyword>
<evidence type="ECO:0000259" key="1">
    <source>
        <dbReference type="Pfam" id="PF01636"/>
    </source>
</evidence>
<accession>C5BZZ9</accession>
<dbReference type="Gene3D" id="3.90.1200.10">
    <property type="match status" value="1"/>
</dbReference>
<organism evidence="2 3">
    <name type="scientific">Beutenbergia cavernae (strain ATCC BAA-8 / DSM 12333 / CCUG 43141 / JCM 11478 / NBRC 16432 / NCIMB 13614 / HKI 0122)</name>
    <dbReference type="NCBI Taxonomy" id="471853"/>
    <lineage>
        <taxon>Bacteria</taxon>
        <taxon>Bacillati</taxon>
        <taxon>Actinomycetota</taxon>
        <taxon>Actinomycetes</taxon>
        <taxon>Micrococcales</taxon>
        <taxon>Beutenbergiaceae</taxon>
        <taxon>Beutenbergia</taxon>
    </lineage>
</organism>
<proteinExistence type="predicted"/>
<dbReference type="HOGENOM" id="CLU_979621_0_0_11"/>
<sequence>MDSRVLQRAVDALRRLGEDPGEVLGAGVEGAVLALGPDRVAKIWTGRSADEVERLQEFTASLDAASVRLATPRILAVIDDDGLLLTIERRLQGRPLRVEGADPTPVRDDETAVLLDVLEALAGAAVLPGLSALPVLPGERPFGLGRTFPANLADLVAHRVERSRDLLRRHVPDIDELTARTVAGLGSLGQRRVALVHGDLIPANVLVTGARASAVLDFGFLTTLGDPAFDAAVTASVFDMYGPHARLSESLLDDAIQERFGVEAQARGLYRAAYALATATCFSSSGSDGHFAWCLRMLARDDVRDALEP</sequence>
<feature type="domain" description="Aminoglycoside phosphotransferase" evidence="1">
    <location>
        <begin position="26"/>
        <end position="240"/>
    </location>
</feature>
<dbReference type="Pfam" id="PF01636">
    <property type="entry name" value="APH"/>
    <property type="match status" value="1"/>
</dbReference>
<dbReference type="Proteomes" id="UP000007962">
    <property type="component" value="Chromosome"/>
</dbReference>
<dbReference type="AlphaFoldDB" id="C5BZZ9"/>
<protein>
    <submittedName>
        <fullName evidence="2">Aminoglycoside phosphotransferase</fullName>
    </submittedName>
</protein>
<evidence type="ECO:0000313" key="2">
    <source>
        <dbReference type="EMBL" id="ACQ81329.1"/>
    </source>
</evidence>
<dbReference type="OrthoDB" id="9797603at2"/>
<reference evidence="2 3" key="1">
    <citation type="journal article" date="2009" name="Stand. Genomic Sci.">
        <title>Complete genome sequence of Beutenbergia cavernae type strain (HKI 0122).</title>
        <authorList>
            <person name="Land M."/>
            <person name="Pukall R."/>
            <person name="Abt B."/>
            <person name="Goker M."/>
            <person name="Rohde M."/>
            <person name="Glavina Del Rio T."/>
            <person name="Tice H."/>
            <person name="Copeland A."/>
            <person name="Cheng J.F."/>
            <person name="Lucas S."/>
            <person name="Chen F."/>
            <person name="Nolan M."/>
            <person name="Bruce D."/>
            <person name="Goodwin L."/>
            <person name="Pitluck S."/>
            <person name="Ivanova N."/>
            <person name="Mavromatis K."/>
            <person name="Ovchinnikova G."/>
            <person name="Pati A."/>
            <person name="Chen A."/>
            <person name="Palaniappan K."/>
            <person name="Hauser L."/>
            <person name="Chang Y.J."/>
            <person name="Jefferies C.C."/>
            <person name="Saunders E."/>
            <person name="Brettin T."/>
            <person name="Detter J.C."/>
            <person name="Han C."/>
            <person name="Chain P."/>
            <person name="Bristow J."/>
            <person name="Eisen J.A."/>
            <person name="Markowitz V."/>
            <person name="Hugenholtz P."/>
            <person name="Kyrpides N.C."/>
            <person name="Klenk H.P."/>
            <person name="Lapidus A."/>
        </authorList>
    </citation>
    <scope>NUCLEOTIDE SEQUENCE [LARGE SCALE GENOMIC DNA]</scope>
    <source>
        <strain evidence="3">ATCC BAA-8 / DSM 12333 / NBRC 16432</strain>
    </source>
</reference>
<dbReference type="SUPFAM" id="SSF56112">
    <property type="entry name" value="Protein kinase-like (PK-like)"/>
    <property type="match status" value="1"/>
</dbReference>
<dbReference type="KEGG" id="bcv:Bcav_3085"/>
<dbReference type="InterPro" id="IPR002575">
    <property type="entry name" value="Aminoglycoside_PTrfase"/>
</dbReference>